<protein>
    <submittedName>
        <fullName evidence="1">Uncharacterized protein</fullName>
    </submittedName>
</protein>
<comment type="caution">
    <text evidence="1">The sequence shown here is derived from an EMBL/GenBank/DDBJ whole genome shotgun (WGS) entry which is preliminary data.</text>
</comment>
<evidence type="ECO:0000313" key="1">
    <source>
        <dbReference type="EMBL" id="VEL34635.1"/>
    </source>
</evidence>
<keyword evidence="2" id="KW-1185">Reference proteome</keyword>
<name>A0A448XE50_9PLAT</name>
<reference evidence="1" key="1">
    <citation type="submission" date="2018-11" db="EMBL/GenBank/DDBJ databases">
        <authorList>
            <consortium name="Pathogen Informatics"/>
        </authorList>
    </citation>
    <scope>NUCLEOTIDE SEQUENCE</scope>
</reference>
<organism evidence="1 2">
    <name type="scientific">Protopolystoma xenopodis</name>
    <dbReference type="NCBI Taxonomy" id="117903"/>
    <lineage>
        <taxon>Eukaryota</taxon>
        <taxon>Metazoa</taxon>
        <taxon>Spiralia</taxon>
        <taxon>Lophotrochozoa</taxon>
        <taxon>Platyhelminthes</taxon>
        <taxon>Monogenea</taxon>
        <taxon>Polyopisthocotylea</taxon>
        <taxon>Polystomatidea</taxon>
        <taxon>Polystomatidae</taxon>
        <taxon>Protopolystoma</taxon>
    </lineage>
</organism>
<dbReference type="Proteomes" id="UP000784294">
    <property type="component" value="Unassembled WGS sequence"/>
</dbReference>
<evidence type="ECO:0000313" key="2">
    <source>
        <dbReference type="Proteomes" id="UP000784294"/>
    </source>
</evidence>
<dbReference type="EMBL" id="CAAALY010248065">
    <property type="protein sequence ID" value="VEL34635.1"/>
    <property type="molecule type" value="Genomic_DNA"/>
</dbReference>
<sequence length="104" mass="12042">MYCTFRQTGDNVDEEESNTLGHWRLGSQQPGALPARQHWTRISQNDTEISQFDKMFWCRRDISSWISLLLFGSTYLSKDILIQPEVECSFDRASADLIRNHSGT</sequence>
<gene>
    <name evidence="1" type="ORF">PXEA_LOCUS28075</name>
</gene>
<dbReference type="AlphaFoldDB" id="A0A448XE50"/>
<accession>A0A448XE50</accession>
<proteinExistence type="predicted"/>